<comment type="caution">
    <text evidence="1">The sequence shown here is derived from an EMBL/GenBank/DDBJ whole genome shotgun (WGS) entry which is preliminary data.</text>
</comment>
<dbReference type="EMBL" id="JAQIZT010000004">
    <property type="protein sequence ID" value="KAJ7001554.1"/>
    <property type="molecule type" value="Genomic_DNA"/>
</dbReference>
<proteinExistence type="predicted"/>
<sequence>MSVDILGLLPPFGTEAPDNSTIQFMSERRAVLEYWDSRPFKIEMNNFASSVDWGGEAYGPAKWHQWELMLQFPATHTGTQIMKKGFTPKGALPEILEGTGPNPVPKRGFGNSFQPAIDAPRRANDNRVSNGNRCALPELPRRLHCPNYQDIFSTATLALLFAAQVMIMSKHGDFTKIIQKTPR</sequence>
<gene>
    <name evidence="1" type="ORF">NC653_011842</name>
</gene>
<keyword evidence="2" id="KW-1185">Reference proteome</keyword>
<organism evidence="1 2">
    <name type="scientific">Populus alba x Populus x berolinensis</name>
    <dbReference type="NCBI Taxonomy" id="444605"/>
    <lineage>
        <taxon>Eukaryota</taxon>
        <taxon>Viridiplantae</taxon>
        <taxon>Streptophyta</taxon>
        <taxon>Embryophyta</taxon>
        <taxon>Tracheophyta</taxon>
        <taxon>Spermatophyta</taxon>
        <taxon>Magnoliopsida</taxon>
        <taxon>eudicotyledons</taxon>
        <taxon>Gunneridae</taxon>
        <taxon>Pentapetalae</taxon>
        <taxon>rosids</taxon>
        <taxon>fabids</taxon>
        <taxon>Malpighiales</taxon>
        <taxon>Salicaceae</taxon>
        <taxon>Saliceae</taxon>
        <taxon>Populus</taxon>
    </lineage>
</organism>
<reference evidence="1 2" key="1">
    <citation type="journal article" date="2023" name="Mol. Ecol. Resour.">
        <title>Chromosome-level genome assembly of a triploid poplar Populus alba 'Berolinensis'.</title>
        <authorList>
            <person name="Chen S."/>
            <person name="Yu Y."/>
            <person name="Wang X."/>
            <person name="Wang S."/>
            <person name="Zhang T."/>
            <person name="Zhou Y."/>
            <person name="He R."/>
            <person name="Meng N."/>
            <person name="Wang Y."/>
            <person name="Liu W."/>
            <person name="Liu Z."/>
            <person name="Liu J."/>
            <person name="Guo Q."/>
            <person name="Huang H."/>
            <person name="Sederoff R.R."/>
            <person name="Wang G."/>
            <person name="Qu G."/>
            <person name="Chen S."/>
        </authorList>
    </citation>
    <scope>NUCLEOTIDE SEQUENCE [LARGE SCALE GENOMIC DNA]</scope>
    <source>
        <strain evidence="1">SC-2020</strain>
    </source>
</reference>
<dbReference type="AlphaFoldDB" id="A0AAD6W8F1"/>
<dbReference type="Proteomes" id="UP001164929">
    <property type="component" value="Chromosome 4"/>
</dbReference>
<protein>
    <submittedName>
        <fullName evidence="1">Uncharacterized protein</fullName>
    </submittedName>
</protein>
<evidence type="ECO:0000313" key="2">
    <source>
        <dbReference type="Proteomes" id="UP001164929"/>
    </source>
</evidence>
<name>A0AAD6W8F1_9ROSI</name>
<accession>A0AAD6W8F1</accession>
<evidence type="ECO:0000313" key="1">
    <source>
        <dbReference type="EMBL" id="KAJ7001554.1"/>
    </source>
</evidence>